<dbReference type="PANTHER" id="PTHR33393">
    <property type="entry name" value="POLYGLUTAMINE SYNTHESIS ACCESSORY PROTEIN RV0574C-RELATED"/>
    <property type="match status" value="1"/>
</dbReference>
<dbReference type="GeneID" id="84800144"/>
<keyword evidence="2" id="KW-1133">Transmembrane helix</keyword>
<dbReference type="InterPro" id="IPR029052">
    <property type="entry name" value="Metallo-depent_PP-like"/>
</dbReference>
<evidence type="ECO:0000256" key="1">
    <source>
        <dbReference type="ARBA" id="ARBA00005662"/>
    </source>
</evidence>
<feature type="transmembrane region" description="Helical" evidence="2">
    <location>
        <begin position="9"/>
        <end position="28"/>
    </location>
</feature>
<dbReference type="EMBL" id="ADGQ01000019">
    <property type="protein sequence ID" value="EFM65179.1"/>
    <property type="molecule type" value="Genomic_DNA"/>
</dbReference>
<dbReference type="InterPro" id="IPR019079">
    <property type="entry name" value="Capsule_synth_CapA"/>
</dbReference>
<proteinExistence type="inferred from homology"/>
<dbReference type="Proteomes" id="UP000003244">
    <property type="component" value="Unassembled WGS sequence"/>
</dbReference>
<comment type="similarity">
    <text evidence="1">Belongs to the CapA family.</text>
</comment>
<keyword evidence="2" id="KW-0812">Transmembrane</keyword>
<evidence type="ECO:0000256" key="2">
    <source>
        <dbReference type="SAM" id="Phobius"/>
    </source>
</evidence>
<evidence type="ECO:0000313" key="5">
    <source>
        <dbReference type="Proteomes" id="UP000003244"/>
    </source>
</evidence>
<dbReference type="SMART" id="SM00854">
    <property type="entry name" value="PGA_cap"/>
    <property type="match status" value="1"/>
</dbReference>
<sequence length="389" mass="45037">MNFKNEKNFIFLSLGIVLIFFLSVTYFFQTEISSQKKVRDQESAVKRLRFAGVGDNLIHDSIYNAADRRKGVFGDGQYDFDHLYENIRPDLDQYDLKYINQESIIAGDKFGISTYPKFNTPQAMIPALTRAGFNMVNMANNHSLDKGSWAIPESIKLWDQTDVYHTGVFLSQEDRDRPLIIDKKGIKVGFLCYTYGTNGIIPDTDYRVSYLNEDKIRKDIANIKDKVDFILVSCHWGEEGIQALDYTQKKYSKLFSDLGVDVVLGSHAHKIQTVKWLENQDKKKTLVYYGTGNFVHNMLTPITYLEGMATFDFVKDGDKKYIDKPKFVPLVFHLERNQYGLDGSVYRMDKYPKDLANRHIEMYGNGAYHLENYRNIVKSIIPQEFLENK</sequence>
<dbReference type="AlphaFoldDB" id="E0E1R9"/>
<gene>
    <name evidence="4" type="ORF">HMPREF0634_0206</name>
</gene>
<dbReference type="Gene3D" id="3.60.21.10">
    <property type="match status" value="1"/>
</dbReference>
<evidence type="ECO:0000313" key="4">
    <source>
        <dbReference type="EMBL" id="EFM65179.1"/>
    </source>
</evidence>
<dbReference type="InterPro" id="IPR052169">
    <property type="entry name" value="CW_Biosynth-Accessory"/>
</dbReference>
<comment type="caution">
    <text evidence="4">The sequence shown here is derived from an EMBL/GenBank/DDBJ whole genome shotgun (WGS) entry which is preliminary data.</text>
</comment>
<keyword evidence="2" id="KW-0472">Membrane</keyword>
<protein>
    <submittedName>
        <fullName evidence="4">Bacterial capsule synthesis protein</fullName>
    </submittedName>
</protein>
<dbReference type="Pfam" id="PF09587">
    <property type="entry name" value="PGA_cap"/>
    <property type="match status" value="1"/>
</dbReference>
<name>E0E1R9_9FIRM</name>
<dbReference type="PANTHER" id="PTHR33393:SF12">
    <property type="entry name" value="CAPSULE BIOSYNTHESIS PROTEIN CAPA"/>
    <property type="match status" value="1"/>
</dbReference>
<accession>E0E1R9</accession>
<feature type="domain" description="Capsule synthesis protein CapA" evidence="3">
    <location>
        <begin position="49"/>
        <end position="298"/>
    </location>
</feature>
<dbReference type="STRING" id="596315.HMPREF0634_0206"/>
<organism evidence="4 5">
    <name type="scientific">Peptostreptococcus stomatis DSM 17678</name>
    <dbReference type="NCBI Taxonomy" id="596315"/>
    <lineage>
        <taxon>Bacteria</taxon>
        <taxon>Bacillati</taxon>
        <taxon>Bacillota</taxon>
        <taxon>Clostridia</taxon>
        <taxon>Peptostreptococcales</taxon>
        <taxon>Peptostreptococcaceae</taxon>
        <taxon>Peptostreptococcus</taxon>
    </lineage>
</organism>
<dbReference type="SUPFAM" id="SSF56300">
    <property type="entry name" value="Metallo-dependent phosphatases"/>
    <property type="match status" value="1"/>
</dbReference>
<dbReference type="OrthoDB" id="9810906at2"/>
<keyword evidence="5" id="KW-1185">Reference proteome</keyword>
<dbReference type="eggNOG" id="COG2843">
    <property type="taxonomic scope" value="Bacteria"/>
</dbReference>
<dbReference type="RefSeq" id="WP_007788529.1">
    <property type="nucleotide sequence ID" value="NZ_ADGQ01000019.1"/>
</dbReference>
<reference evidence="4 5" key="1">
    <citation type="submission" date="2010-08" db="EMBL/GenBank/DDBJ databases">
        <authorList>
            <person name="Harkins D.M."/>
            <person name="Madupu R."/>
            <person name="Durkin A.S."/>
            <person name="Torralba M."/>
            <person name="Methe B."/>
            <person name="Sutton G.G."/>
            <person name="Nelson K.E."/>
        </authorList>
    </citation>
    <scope>NUCLEOTIDE SEQUENCE [LARGE SCALE GENOMIC DNA]</scope>
    <source>
        <strain evidence="4 5">DSM 17678</strain>
    </source>
</reference>
<dbReference type="CDD" id="cd07381">
    <property type="entry name" value="MPP_CapA"/>
    <property type="match status" value="1"/>
</dbReference>
<evidence type="ECO:0000259" key="3">
    <source>
        <dbReference type="SMART" id="SM00854"/>
    </source>
</evidence>